<evidence type="ECO:0000313" key="3">
    <source>
        <dbReference type="Proteomes" id="UP000825935"/>
    </source>
</evidence>
<dbReference type="Pfam" id="PF04749">
    <property type="entry name" value="PLAC8"/>
    <property type="match status" value="1"/>
</dbReference>
<keyword evidence="1" id="KW-0472">Membrane</keyword>
<proteinExistence type="predicted"/>
<comment type="caution">
    <text evidence="2">The sequence shown here is derived from an EMBL/GenBank/DDBJ whole genome shotgun (WGS) entry which is preliminary data.</text>
</comment>
<accession>A0A8T2UKV6</accession>
<dbReference type="OrthoDB" id="1045822at2759"/>
<evidence type="ECO:0000256" key="1">
    <source>
        <dbReference type="SAM" id="Phobius"/>
    </source>
</evidence>
<reference evidence="2" key="1">
    <citation type="submission" date="2021-08" db="EMBL/GenBank/DDBJ databases">
        <title>WGS assembly of Ceratopteris richardii.</title>
        <authorList>
            <person name="Marchant D.B."/>
            <person name="Chen G."/>
            <person name="Jenkins J."/>
            <person name="Shu S."/>
            <person name="Leebens-Mack J."/>
            <person name="Grimwood J."/>
            <person name="Schmutz J."/>
            <person name="Soltis P."/>
            <person name="Soltis D."/>
            <person name="Chen Z.-H."/>
        </authorList>
    </citation>
    <scope>NUCLEOTIDE SEQUENCE</scope>
    <source>
        <strain evidence="2">Whitten #5841</strain>
        <tissue evidence="2">Leaf</tissue>
    </source>
</reference>
<dbReference type="OMA" id="CICEPCA"/>
<dbReference type="PANTHER" id="PTHR15907">
    <property type="entry name" value="DUF614 FAMILY PROTEIN-RELATED"/>
    <property type="match status" value="1"/>
</dbReference>
<evidence type="ECO:0000313" key="2">
    <source>
        <dbReference type="EMBL" id="KAH7435190.1"/>
    </source>
</evidence>
<keyword evidence="1" id="KW-1133">Transmembrane helix</keyword>
<dbReference type="NCBIfam" id="TIGR01571">
    <property type="entry name" value="A_thal_Cys_rich"/>
    <property type="match status" value="1"/>
</dbReference>
<name>A0A8T2UKV6_CERRI</name>
<dbReference type="AlphaFoldDB" id="A0A8T2UKV6"/>
<dbReference type="EMBL" id="CM035411">
    <property type="protein sequence ID" value="KAH7435190.1"/>
    <property type="molecule type" value="Genomic_DNA"/>
</dbReference>
<gene>
    <name evidence="2" type="ORF">KP509_06G054200</name>
</gene>
<dbReference type="Proteomes" id="UP000825935">
    <property type="component" value="Chromosome 6"/>
</dbReference>
<sequence length="149" mass="16540">MAETSSPRDHHSQQQRADGWHSGLFECNKDFSNCCVTCWAPYLTFGHTAEILDAGGKSCLTNALYYVGAACVGCPWAYAARYRTKLRLKLGLQPSPCNDVAVHFFCGYCALCQEHRELKAKGIDPALGWEANSQKYTHLSAPQTHAMHK</sequence>
<organism evidence="2 3">
    <name type="scientific">Ceratopteris richardii</name>
    <name type="common">Triangle waterfern</name>
    <dbReference type="NCBI Taxonomy" id="49495"/>
    <lineage>
        <taxon>Eukaryota</taxon>
        <taxon>Viridiplantae</taxon>
        <taxon>Streptophyta</taxon>
        <taxon>Embryophyta</taxon>
        <taxon>Tracheophyta</taxon>
        <taxon>Polypodiopsida</taxon>
        <taxon>Polypodiidae</taxon>
        <taxon>Polypodiales</taxon>
        <taxon>Pteridineae</taxon>
        <taxon>Pteridaceae</taxon>
        <taxon>Parkerioideae</taxon>
        <taxon>Ceratopteris</taxon>
    </lineage>
</organism>
<feature type="transmembrane region" description="Helical" evidence="1">
    <location>
        <begin position="63"/>
        <end position="80"/>
    </location>
</feature>
<protein>
    <submittedName>
        <fullName evidence="2">Uncharacterized protein</fullName>
    </submittedName>
</protein>
<keyword evidence="3" id="KW-1185">Reference proteome</keyword>
<dbReference type="InterPro" id="IPR006461">
    <property type="entry name" value="PLAC_motif_containing"/>
</dbReference>
<keyword evidence="1" id="KW-0812">Transmembrane</keyword>